<evidence type="ECO:0000256" key="1">
    <source>
        <dbReference type="ARBA" id="ARBA00008791"/>
    </source>
</evidence>
<gene>
    <name evidence="3" type="ORF">DQK91_17595</name>
</gene>
<dbReference type="Gene3D" id="3.40.50.620">
    <property type="entry name" value="HUPs"/>
    <property type="match status" value="1"/>
</dbReference>
<dbReference type="InterPro" id="IPR006015">
    <property type="entry name" value="Universal_stress_UspA"/>
</dbReference>
<dbReference type="SUPFAM" id="SSF52402">
    <property type="entry name" value="Adenine nucleotide alpha hydrolases-like"/>
    <property type="match status" value="1"/>
</dbReference>
<dbReference type="PANTHER" id="PTHR46268:SF6">
    <property type="entry name" value="UNIVERSAL STRESS PROTEIN UP12"/>
    <property type="match status" value="1"/>
</dbReference>
<dbReference type="EMBL" id="QMIF01000014">
    <property type="protein sequence ID" value="TVM31748.1"/>
    <property type="molecule type" value="Genomic_DNA"/>
</dbReference>
<comment type="similarity">
    <text evidence="1">Belongs to the universal stress protein A family.</text>
</comment>
<dbReference type="Proteomes" id="UP000434052">
    <property type="component" value="Unassembled WGS sequence"/>
</dbReference>
<dbReference type="PRINTS" id="PR01438">
    <property type="entry name" value="UNVRSLSTRESS"/>
</dbReference>
<evidence type="ECO:0000313" key="4">
    <source>
        <dbReference type="Proteomes" id="UP000434052"/>
    </source>
</evidence>
<dbReference type="InterPro" id="IPR014729">
    <property type="entry name" value="Rossmann-like_a/b/a_fold"/>
</dbReference>
<evidence type="ECO:0000259" key="2">
    <source>
        <dbReference type="Pfam" id="PF00582"/>
    </source>
</evidence>
<feature type="domain" description="UspA" evidence="2">
    <location>
        <begin position="5"/>
        <end position="163"/>
    </location>
</feature>
<proteinExistence type="inferred from homology"/>
<protein>
    <submittedName>
        <fullName evidence="3">Universal stress protein</fullName>
    </submittedName>
</protein>
<organism evidence="3 4">
    <name type="scientific">Oceanidesulfovibrio marinus</name>
    <dbReference type="NCBI Taxonomy" id="370038"/>
    <lineage>
        <taxon>Bacteria</taxon>
        <taxon>Pseudomonadati</taxon>
        <taxon>Thermodesulfobacteriota</taxon>
        <taxon>Desulfovibrionia</taxon>
        <taxon>Desulfovibrionales</taxon>
        <taxon>Desulfovibrionaceae</taxon>
        <taxon>Oceanidesulfovibrio</taxon>
    </lineage>
</organism>
<accession>A0A6P1ZC88</accession>
<sequence length="164" mass="18015">MDCTHIMIAVDGSENSMRAVDYTAAIIGCRGGFTVQVVHIERLPDRDLFPDEAAWKENCNAYAADMRRFLADSRQKLLDAGMGSDDVTELYVPSCQRPSPDQEALRCSHGATISQEILRCMEEGGYGTIVVGRRGLSKAEEFIFGSVSSKIVHHAKGCTIWVVS</sequence>
<dbReference type="InterPro" id="IPR006016">
    <property type="entry name" value="UspA"/>
</dbReference>
<dbReference type="Pfam" id="PF00582">
    <property type="entry name" value="Usp"/>
    <property type="match status" value="1"/>
</dbReference>
<reference evidence="3 4" key="1">
    <citation type="submission" date="2018-06" db="EMBL/GenBank/DDBJ databases">
        <title>Complete genome of Desulfovibrio marinus P48SEP.</title>
        <authorList>
            <person name="Crispim J.S."/>
            <person name="Vidigal P.M.P."/>
            <person name="Silva L.C.F."/>
            <person name="Araujo L.C."/>
            <person name="Laguardia C.N."/>
            <person name="Dias R.S."/>
            <person name="Sousa M.P."/>
            <person name="Paula S.O."/>
            <person name="Silva C."/>
        </authorList>
    </citation>
    <scope>NUCLEOTIDE SEQUENCE [LARGE SCALE GENOMIC DNA]</scope>
    <source>
        <strain evidence="3 4">P48SEP</strain>
    </source>
</reference>
<dbReference type="OrthoDB" id="5420527at2"/>
<evidence type="ECO:0000313" key="3">
    <source>
        <dbReference type="EMBL" id="TVM31748.1"/>
    </source>
</evidence>
<name>A0A6P1ZC88_9BACT</name>
<dbReference type="PANTHER" id="PTHR46268">
    <property type="entry name" value="STRESS RESPONSE PROTEIN NHAX"/>
    <property type="match status" value="1"/>
</dbReference>
<dbReference type="AlphaFoldDB" id="A0A6P1ZC88"/>
<comment type="caution">
    <text evidence="3">The sequence shown here is derived from an EMBL/GenBank/DDBJ whole genome shotgun (WGS) entry which is preliminary data.</text>
</comment>
<dbReference type="CDD" id="cd00293">
    <property type="entry name" value="USP-like"/>
    <property type="match status" value="1"/>
</dbReference>